<evidence type="ECO:0000256" key="5">
    <source>
        <dbReference type="ARBA" id="ARBA00014165"/>
    </source>
</evidence>
<dbReference type="PIRSF" id="PIRSF005096">
    <property type="entry name" value="GALM"/>
    <property type="match status" value="1"/>
</dbReference>
<sequence length="367" mass="40359">MTQPGHTATSAHYGTLSHGDDVDLVRLASDTLQVDVITWGARVVSILAPDRDGVPGEVTLGLADLAAYEQDRRYFGPCVGRFANRIAGGAFELDGRRHQLPTNEGPTTLHGGPEGFDRRLWQAELGEGASVRLHRVSDDGEMGFPGRLEVSVHYELDGSDLRVGYDARASAPTLVNLTNHTYFNLAGAGVVEDHVVRLDGDRYLPVDAALNPTGELRPVDATPFDLRTPVRLGDRLRSADHQLSMTRGFDHTWVLVSDDALQRRAQADTDVAQGRAARVEHPQSGRWLEVWTDRPGVQFYSGNFLDGTVVGREGTSYRQGDAFCLEPHHFPDAPHHEHFPSVVLRPGDVYRARDVYRFGTQPPAESS</sequence>
<dbReference type="CDD" id="cd09019">
    <property type="entry name" value="galactose_mutarotase_like"/>
    <property type="match status" value="1"/>
</dbReference>
<feature type="binding site" evidence="11">
    <location>
        <begin position="84"/>
        <end position="85"/>
    </location>
    <ligand>
        <name>beta-D-galactose</name>
        <dbReference type="ChEBI" id="CHEBI:27667"/>
    </ligand>
</feature>
<dbReference type="SUPFAM" id="SSF74650">
    <property type="entry name" value="Galactose mutarotase-like"/>
    <property type="match status" value="1"/>
</dbReference>
<dbReference type="Pfam" id="PF01263">
    <property type="entry name" value="Aldose_epim"/>
    <property type="match status" value="1"/>
</dbReference>
<evidence type="ECO:0000256" key="3">
    <source>
        <dbReference type="ARBA" id="ARBA00006206"/>
    </source>
</evidence>
<feature type="active site" description="Proton acceptor" evidence="9">
    <location>
        <position position="326"/>
    </location>
</feature>
<dbReference type="InterPro" id="IPR014718">
    <property type="entry name" value="GH-type_carb-bd"/>
</dbReference>
<evidence type="ECO:0000256" key="4">
    <source>
        <dbReference type="ARBA" id="ARBA00013185"/>
    </source>
</evidence>
<comment type="pathway">
    <text evidence="2 8">Carbohydrate metabolism; hexose metabolism.</text>
</comment>
<dbReference type="NCBIfam" id="NF008277">
    <property type="entry name" value="PRK11055.1"/>
    <property type="match status" value="1"/>
</dbReference>
<evidence type="ECO:0000256" key="10">
    <source>
        <dbReference type="PIRSR" id="PIRSR005096-2"/>
    </source>
</evidence>
<dbReference type="PANTHER" id="PTHR10091">
    <property type="entry name" value="ALDOSE-1-EPIMERASE"/>
    <property type="match status" value="1"/>
</dbReference>
<comment type="similarity">
    <text evidence="3 8">Belongs to the aldose epimerase family.</text>
</comment>
<dbReference type="InterPro" id="IPR047215">
    <property type="entry name" value="Galactose_mutarotase-like"/>
</dbReference>
<evidence type="ECO:0000256" key="8">
    <source>
        <dbReference type="PIRNR" id="PIRNR005096"/>
    </source>
</evidence>
<dbReference type="UniPathway" id="UPA00242"/>
<dbReference type="InterPro" id="IPR018052">
    <property type="entry name" value="Ald1_epimerase_CS"/>
</dbReference>
<proteinExistence type="inferred from homology"/>
<dbReference type="GO" id="GO:0004034">
    <property type="term" value="F:aldose 1-epimerase activity"/>
    <property type="evidence" value="ECO:0007669"/>
    <property type="project" value="UniProtKB-EC"/>
</dbReference>
<evidence type="ECO:0000256" key="9">
    <source>
        <dbReference type="PIRSR" id="PIRSR005096-1"/>
    </source>
</evidence>
<dbReference type="GO" id="GO:0030246">
    <property type="term" value="F:carbohydrate binding"/>
    <property type="evidence" value="ECO:0007669"/>
    <property type="project" value="InterPro"/>
</dbReference>
<dbReference type="AlphaFoldDB" id="A0A6J4NCP5"/>
<name>A0A6J4NCP5_9ACTN</name>
<dbReference type="InterPro" id="IPR015443">
    <property type="entry name" value="Aldose_1-epimerase"/>
</dbReference>
<dbReference type="GO" id="GO:0033499">
    <property type="term" value="P:galactose catabolic process via UDP-galactose, Leloir pathway"/>
    <property type="evidence" value="ECO:0007669"/>
    <property type="project" value="TreeGrafter"/>
</dbReference>
<evidence type="ECO:0000256" key="1">
    <source>
        <dbReference type="ARBA" id="ARBA00001614"/>
    </source>
</evidence>
<dbReference type="GO" id="GO:0006006">
    <property type="term" value="P:glucose metabolic process"/>
    <property type="evidence" value="ECO:0007669"/>
    <property type="project" value="TreeGrafter"/>
</dbReference>
<keyword evidence="6 8" id="KW-0413">Isomerase</keyword>
<comment type="catalytic activity">
    <reaction evidence="1 8">
        <text>alpha-D-glucose = beta-D-glucose</text>
        <dbReference type="Rhea" id="RHEA:10264"/>
        <dbReference type="ChEBI" id="CHEBI:15903"/>
        <dbReference type="ChEBI" id="CHEBI:17925"/>
        <dbReference type="EC" id="5.1.3.3"/>
    </reaction>
</comment>
<feature type="binding site" evidence="11">
    <location>
        <begin position="180"/>
        <end position="182"/>
    </location>
    <ligand>
        <name>beta-D-galactose</name>
        <dbReference type="ChEBI" id="CHEBI:27667"/>
    </ligand>
</feature>
<evidence type="ECO:0000256" key="7">
    <source>
        <dbReference type="ARBA" id="ARBA00023277"/>
    </source>
</evidence>
<evidence type="ECO:0000256" key="6">
    <source>
        <dbReference type="ARBA" id="ARBA00023235"/>
    </source>
</evidence>
<dbReference type="InterPro" id="IPR008183">
    <property type="entry name" value="Aldose_1/G6P_1-epimerase"/>
</dbReference>
<gene>
    <name evidence="12" type="ORF">AVDCRST_MAG21-1375</name>
</gene>
<evidence type="ECO:0000256" key="11">
    <source>
        <dbReference type="PIRSR" id="PIRSR005096-3"/>
    </source>
</evidence>
<dbReference type="PANTHER" id="PTHR10091:SF0">
    <property type="entry name" value="GALACTOSE MUTAROTASE"/>
    <property type="match status" value="1"/>
</dbReference>
<dbReference type="PROSITE" id="PS00545">
    <property type="entry name" value="ALDOSE_1_EPIMERASE"/>
    <property type="match status" value="1"/>
</dbReference>
<accession>A0A6J4NCP5</accession>
<feature type="binding site" evidence="10">
    <location>
        <position position="250"/>
    </location>
    <ligand>
        <name>beta-D-galactose</name>
        <dbReference type="ChEBI" id="CHEBI:27667"/>
    </ligand>
</feature>
<feature type="active site" description="Proton donor" evidence="9">
    <location>
        <position position="180"/>
    </location>
</feature>
<reference evidence="12" key="1">
    <citation type="submission" date="2020-02" db="EMBL/GenBank/DDBJ databases">
        <authorList>
            <person name="Meier V. D."/>
        </authorList>
    </citation>
    <scope>NUCLEOTIDE SEQUENCE</scope>
    <source>
        <strain evidence="12">AVDCRST_MAG21</strain>
    </source>
</reference>
<protein>
    <recommendedName>
        <fullName evidence="5 8">Aldose 1-epimerase</fullName>
        <ecNumber evidence="4 8">5.1.3.3</ecNumber>
    </recommendedName>
</protein>
<organism evidence="12">
    <name type="scientific">uncultured Nocardioidaceae bacterium</name>
    <dbReference type="NCBI Taxonomy" id="253824"/>
    <lineage>
        <taxon>Bacteria</taxon>
        <taxon>Bacillati</taxon>
        <taxon>Actinomycetota</taxon>
        <taxon>Actinomycetes</taxon>
        <taxon>Propionibacteriales</taxon>
        <taxon>Nocardioidaceae</taxon>
        <taxon>environmental samples</taxon>
    </lineage>
</organism>
<evidence type="ECO:0000313" key="12">
    <source>
        <dbReference type="EMBL" id="CAA9379165.1"/>
    </source>
</evidence>
<keyword evidence="7 8" id="KW-0119">Carbohydrate metabolism</keyword>
<dbReference type="Gene3D" id="2.70.98.10">
    <property type="match status" value="1"/>
</dbReference>
<evidence type="ECO:0000256" key="2">
    <source>
        <dbReference type="ARBA" id="ARBA00005028"/>
    </source>
</evidence>
<dbReference type="InterPro" id="IPR011013">
    <property type="entry name" value="Gal_mutarotase_sf_dom"/>
</dbReference>
<dbReference type="EC" id="5.1.3.3" evidence="4 8"/>
<dbReference type="EMBL" id="CADCUL010000139">
    <property type="protein sequence ID" value="CAA9379165.1"/>
    <property type="molecule type" value="Genomic_DNA"/>
</dbReference>